<accession>A0ABD3M839</accession>
<evidence type="ECO:0000313" key="2">
    <source>
        <dbReference type="Proteomes" id="UP001530293"/>
    </source>
</evidence>
<gene>
    <name evidence="1" type="ORF">ACHAWU_001745</name>
</gene>
<protein>
    <recommendedName>
        <fullName evidence="3">Thioredoxin domain-containing protein</fullName>
    </recommendedName>
</protein>
<name>A0ABD3M839_9STRA</name>
<dbReference type="EMBL" id="JALLBG020000190">
    <property type="protein sequence ID" value="KAL3760235.1"/>
    <property type="molecule type" value="Genomic_DNA"/>
</dbReference>
<reference evidence="1 2" key="1">
    <citation type="submission" date="2024-10" db="EMBL/GenBank/DDBJ databases">
        <title>Updated reference genomes for cyclostephanoid diatoms.</title>
        <authorList>
            <person name="Roberts W.R."/>
            <person name="Alverson A.J."/>
        </authorList>
    </citation>
    <scope>NUCLEOTIDE SEQUENCE [LARGE SCALE GENOMIC DNA]</scope>
    <source>
        <strain evidence="1 2">AJA232-27</strain>
    </source>
</reference>
<comment type="caution">
    <text evidence="1">The sequence shown here is derived from an EMBL/GenBank/DDBJ whole genome shotgun (WGS) entry which is preliminary data.</text>
</comment>
<dbReference type="InterPro" id="IPR036249">
    <property type="entry name" value="Thioredoxin-like_sf"/>
</dbReference>
<dbReference type="SUPFAM" id="SSF52833">
    <property type="entry name" value="Thioredoxin-like"/>
    <property type="match status" value="1"/>
</dbReference>
<dbReference type="AlphaFoldDB" id="A0ABD3M839"/>
<organism evidence="1 2">
    <name type="scientific">Discostella pseudostelligera</name>
    <dbReference type="NCBI Taxonomy" id="259834"/>
    <lineage>
        <taxon>Eukaryota</taxon>
        <taxon>Sar</taxon>
        <taxon>Stramenopiles</taxon>
        <taxon>Ochrophyta</taxon>
        <taxon>Bacillariophyta</taxon>
        <taxon>Coscinodiscophyceae</taxon>
        <taxon>Thalassiosirophycidae</taxon>
        <taxon>Stephanodiscales</taxon>
        <taxon>Stephanodiscaceae</taxon>
        <taxon>Discostella</taxon>
    </lineage>
</organism>
<keyword evidence="2" id="KW-1185">Reference proteome</keyword>
<dbReference type="Gene3D" id="3.40.30.10">
    <property type="entry name" value="Glutaredoxin"/>
    <property type="match status" value="1"/>
</dbReference>
<evidence type="ECO:0000313" key="1">
    <source>
        <dbReference type="EMBL" id="KAL3760235.1"/>
    </source>
</evidence>
<proteinExistence type="predicted"/>
<sequence length="271" mass="29964">MAAITIPFCSNSVTGLSADIVAYPSSFSPTRRTLKRQGDHLRPPTRISSSVSLTALYYKYLHDDDDNSSDGIVDVLTRTQESVGVRNTSTTATTRAISSRISPIIELHSIQDYRNHILLNNDDASNPTSTSPLCIVRFSAPWCKLCRSTDVAWERMAAKFTSAASAAANPTTSTSAASPMKQIKFFTVNLSNNDDGSRGEGDHASSSVGALKDMLQIDRVPQGILHHPAFGIYEQKVNLHRSNLSILKKRLERYMMEEDEDIRMEDGFLEF</sequence>
<evidence type="ECO:0008006" key="3">
    <source>
        <dbReference type="Google" id="ProtNLM"/>
    </source>
</evidence>
<dbReference type="Proteomes" id="UP001530293">
    <property type="component" value="Unassembled WGS sequence"/>
</dbReference>